<dbReference type="VEuPathDB" id="FungiDB:CC1G_15645"/>
<reference evidence="8 9" key="1">
    <citation type="journal article" date="2010" name="Proc. Natl. Acad. Sci. U.S.A.">
        <title>Insights into evolution of multicellular fungi from the assembled chromosomes of the mushroom Coprinopsis cinerea (Coprinus cinereus).</title>
        <authorList>
            <person name="Stajich J.E."/>
            <person name="Wilke S.K."/>
            <person name="Ahren D."/>
            <person name="Au C.H."/>
            <person name="Birren B.W."/>
            <person name="Borodovsky M."/>
            <person name="Burns C."/>
            <person name="Canback B."/>
            <person name="Casselton L.A."/>
            <person name="Cheng C.K."/>
            <person name="Deng J."/>
            <person name="Dietrich F.S."/>
            <person name="Fargo D.C."/>
            <person name="Farman M.L."/>
            <person name="Gathman A.C."/>
            <person name="Goldberg J."/>
            <person name="Guigo R."/>
            <person name="Hoegger P.J."/>
            <person name="Hooker J.B."/>
            <person name="Huggins A."/>
            <person name="James T.Y."/>
            <person name="Kamada T."/>
            <person name="Kilaru S."/>
            <person name="Kodira C."/>
            <person name="Kues U."/>
            <person name="Kupfer D."/>
            <person name="Kwan H.S."/>
            <person name="Lomsadze A."/>
            <person name="Li W."/>
            <person name="Lilly W.W."/>
            <person name="Ma L.J."/>
            <person name="Mackey A.J."/>
            <person name="Manning G."/>
            <person name="Martin F."/>
            <person name="Muraguchi H."/>
            <person name="Natvig D.O."/>
            <person name="Palmerini H."/>
            <person name="Ramesh M.A."/>
            <person name="Rehmeyer C.J."/>
            <person name="Roe B.A."/>
            <person name="Shenoy N."/>
            <person name="Stanke M."/>
            <person name="Ter-Hovhannisyan V."/>
            <person name="Tunlid A."/>
            <person name="Velagapudi R."/>
            <person name="Vision T.J."/>
            <person name="Zeng Q."/>
            <person name="Zolan M.E."/>
            <person name="Pukkila P.J."/>
        </authorList>
    </citation>
    <scope>NUCLEOTIDE SEQUENCE [LARGE SCALE GENOMIC DNA]</scope>
    <source>
        <strain evidence="9">Okayama-7 / 130 / ATCC MYA-4618 / FGSC 9003</strain>
    </source>
</reference>
<dbReference type="OrthoDB" id="10552629at2759"/>
<feature type="chain" id="PRO_5003087743" description="Extracellular membrane protein CFEM domain-containing protein" evidence="5">
    <location>
        <begin position="18"/>
        <end position="209"/>
    </location>
</feature>
<evidence type="ECO:0000259" key="7">
    <source>
        <dbReference type="Pfam" id="PF18251"/>
    </source>
</evidence>
<dbReference type="Gene3D" id="3.30.30.140">
    <property type="match status" value="1"/>
</dbReference>
<dbReference type="Pfam" id="PF05730">
    <property type="entry name" value="CFEM"/>
    <property type="match status" value="1"/>
</dbReference>
<dbReference type="AlphaFoldDB" id="D6RQA6"/>
<feature type="signal peptide" evidence="5">
    <location>
        <begin position="1"/>
        <end position="17"/>
    </location>
</feature>
<dbReference type="Proteomes" id="UP000001861">
    <property type="component" value="Unassembled WGS sequence"/>
</dbReference>
<keyword evidence="3 5" id="KW-0732">Signal</keyword>
<evidence type="ECO:0000256" key="4">
    <source>
        <dbReference type="ARBA" id="ARBA00023157"/>
    </source>
</evidence>
<dbReference type="InterPro" id="IPR041284">
    <property type="entry name" value="Copsin"/>
</dbReference>
<feature type="domain" description="Fungal defensin Copsin" evidence="7">
    <location>
        <begin position="137"/>
        <end position="175"/>
    </location>
</feature>
<proteinExistence type="predicted"/>
<comment type="subcellular location">
    <subcellularLocation>
        <location evidence="1">Secreted</location>
    </subcellularLocation>
</comment>
<evidence type="ECO:0000313" key="8">
    <source>
        <dbReference type="EMBL" id="EFI26722.1"/>
    </source>
</evidence>
<evidence type="ECO:0000256" key="1">
    <source>
        <dbReference type="ARBA" id="ARBA00004613"/>
    </source>
</evidence>
<evidence type="ECO:0008006" key="10">
    <source>
        <dbReference type="Google" id="ProtNLM"/>
    </source>
</evidence>
<accession>D6RQA6</accession>
<evidence type="ECO:0000256" key="3">
    <source>
        <dbReference type="ARBA" id="ARBA00022729"/>
    </source>
</evidence>
<dbReference type="Pfam" id="PF18251">
    <property type="entry name" value="Defensin_5"/>
    <property type="match status" value="1"/>
</dbReference>
<sequence length="209" mass="21580">MSKLSFVLFSLLSLSISFISPRVGVGAASVSTCVNDCFVAAASEGGCASIDDIECLKASPTFESIAAKCIADNRCTELTDSDEGGDSARATFTALSVFDALAPAGHQDGYANGTPVRRSALFGPGAVSPASNLAKRQCNTGRGLCVSGGESRCRAYCQSCHVDNQGRCGVDCTSGLCTGFLGLTCACQVPCFLLHSTIDKLAWHEPEAS</sequence>
<dbReference type="GO" id="GO:0005576">
    <property type="term" value="C:extracellular region"/>
    <property type="evidence" value="ECO:0007669"/>
    <property type="project" value="UniProtKB-SubCell"/>
</dbReference>
<keyword evidence="4" id="KW-1015">Disulfide bond</keyword>
<comment type="caution">
    <text evidence="8">The sequence shown here is derived from an EMBL/GenBank/DDBJ whole genome shotgun (WGS) entry which is preliminary data.</text>
</comment>
<keyword evidence="9" id="KW-1185">Reference proteome</keyword>
<dbReference type="HOGENOM" id="CLU_1434373_0_0_1"/>
<dbReference type="InterPro" id="IPR008427">
    <property type="entry name" value="Extracellular_membr_CFEM_dom"/>
</dbReference>
<dbReference type="RefSeq" id="XP_002910216.1">
    <property type="nucleotide sequence ID" value="XM_002910170.1"/>
</dbReference>
<evidence type="ECO:0000313" key="9">
    <source>
        <dbReference type="Proteomes" id="UP000001861"/>
    </source>
</evidence>
<evidence type="ECO:0000259" key="6">
    <source>
        <dbReference type="Pfam" id="PF05730"/>
    </source>
</evidence>
<keyword evidence="2" id="KW-0964">Secreted</keyword>
<dbReference type="KEGG" id="cci:CC1G_15645"/>
<name>D6RQA6_COPC7</name>
<evidence type="ECO:0000256" key="2">
    <source>
        <dbReference type="ARBA" id="ARBA00022525"/>
    </source>
</evidence>
<dbReference type="InParanoid" id="D6RQA6"/>
<dbReference type="EMBL" id="AACS02000011">
    <property type="protein sequence ID" value="EFI26722.1"/>
    <property type="molecule type" value="Genomic_DNA"/>
</dbReference>
<protein>
    <recommendedName>
        <fullName evidence="10">Extracellular membrane protein CFEM domain-containing protein</fullName>
    </recommendedName>
</protein>
<evidence type="ECO:0000256" key="5">
    <source>
        <dbReference type="SAM" id="SignalP"/>
    </source>
</evidence>
<dbReference type="GeneID" id="9378446"/>
<gene>
    <name evidence="8" type="ORF">CC1G_15645</name>
</gene>
<organism evidence="8 9">
    <name type="scientific">Coprinopsis cinerea (strain Okayama-7 / 130 / ATCC MYA-4618 / FGSC 9003)</name>
    <name type="common">Inky cap fungus</name>
    <name type="synonym">Hormographiella aspergillata</name>
    <dbReference type="NCBI Taxonomy" id="240176"/>
    <lineage>
        <taxon>Eukaryota</taxon>
        <taxon>Fungi</taxon>
        <taxon>Dikarya</taxon>
        <taxon>Basidiomycota</taxon>
        <taxon>Agaricomycotina</taxon>
        <taxon>Agaricomycetes</taxon>
        <taxon>Agaricomycetidae</taxon>
        <taxon>Agaricales</taxon>
        <taxon>Agaricineae</taxon>
        <taxon>Psathyrellaceae</taxon>
        <taxon>Coprinopsis</taxon>
    </lineage>
</organism>
<feature type="domain" description="CFEM" evidence="6">
    <location>
        <begin position="28"/>
        <end position="76"/>
    </location>
</feature>